<evidence type="ECO:0000256" key="1">
    <source>
        <dbReference type="ARBA" id="ARBA00004604"/>
    </source>
</evidence>
<comment type="subunit">
    <text evidence="9">Associates with 90S and pre-40S pre-ribosomal particles.</text>
</comment>
<keyword evidence="6 9" id="KW-0539">Nucleus</keyword>
<feature type="compositionally biased region" description="Basic and acidic residues" evidence="10">
    <location>
        <begin position="213"/>
        <end position="226"/>
    </location>
</feature>
<evidence type="ECO:0000256" key="10">
    <source>
        <dbReference type="SAM" id="MobiDB-lite"/>
    </source>
</evidence>
<evidence type="ECO:0000256" key="6">
    <source>
        <dbReference type="ARBA" id="ARBA00023242"/>
    </source>
</evidence>
<evidence type="ECO:0000256" key="7">
    <source>
        <dbReference type="ARBA" id="ARBA00023274"/>
    </source>
</evidence>
<comment type="caution">
    <text evidence="11">The sequence shown here is derived from an EMBL/GenBank/DDBJ whole genome shotgun (WGS) entry which is preliminary data.</text>
</comment>
<dbReference type="GO" id="GO:0000462">
    <property type="term" value="P:maturation of SSU-rRNA from tricistronic rRNA transcript (SSU-rRNA, 5.8S rRNA, LSU-rRNA)"/>
    <property type="evidence" value="ECO:0007669"/>
    <property type="project" value="TreeGrafter"/>
</dbReference>
<feature type="region of interest" description="Disordered" evidence="10">
    <location>
        <begin position="352"/>
        <end position="387"/>
    </location>
</feature>
<dbReference type="PANTHER" id="PTHR21738">
    <property type="entry name" value="RIBOSOMAL RNA PROCESSING PROTEIN 36 HOMOLOG"/>
    <property type="match status" value="1"/>
</dbReference>
<feature type="compositionally biased region" description="Polar residues" evidence="10">
    <location>
        <begin position="22"/>
        <end position="36"/>
    </location>
</feature>
<evidence type="ECO:0000256" key="2">
    <source>
        <dbReference type="ARBA" id="ARBA00009418"/>
    </source>
</evidence>
<dbReference type="GO" id="GO:0030686">
    <property type="term" value="C:90S preribosome"/>
    <property type="evidence" value="ECO:0007669"/>
    <property type="project" value="TreeGrafter"/>
</dbReference>
<keyword evidence="12" id="KW-1185">Reference proteome</keyword>
<name>A0A4Q1B9I5_TREME</name>
<comment type="subcellular location">
    <subcellularLocation>
        <location evidence="1 9">Nucleus</location>
        <location evidence="1 9">Nucleolus</location>
    </subcellularLocation>
</comment>
<keyword evidence="4 9" id="KW-0698">rRNA processing</keyword>
<protein>
    <recommendedName>
        <fullName evidence="9">rRNA biogenesis protein RRP36</fullName>
    </recommendedName>
</protein>
<feature type="compositionally biased region" description="Low complexity" evidence="10">
    <location>
        <begin position="172"/>
        <end position="185"/>
    </location>
</feature>
<proteinExistence type="inferred from homology"/>
<feature type="compositionally biased region" description="Basic and acidic residues" evidence="10">
    <location>
        <begin position="139"/>
        <end position="149"/>
    </location>
</feature>
<comment type="function">
    <text evidence="8 9">Component of the 90S pre-ribosome involved in the maturation of rRNAs. Required for early cleavages of the pre-RNAs in the 40S ribosomal subunit maturation pathway.</text>
</comment>
<dbReference type="Proteomes" id="UP000289152">
    <property type="component" value="Unassembled WGS sequence"/>
</dbReference>
<organism evidence="11 12">
    <name type="scientific">Tremella mesenterica</name>
    <name type="common">Jelly fungus</name>
    <dbReference type="NCBI Taxonomy" id="5217"/>
    <lineage>
        <taxon>Eukaryota</taxon>
        <taxon>Fungi</taxon>
        <taxon>Dikarya</taxon>
        <taxon>Basidiomycota</taxon>
        <taxon>Agaricomycotina</taxon>
        <taxon>Tremellomycetes</taxon>
        <taxon>Tremellales</taxon>
        <taxon>Tremellaceae</taxon>
        <taxon>Tremella</taxon>
    </lineage>
</organism>
<evidence type="ECO:0000256" key="8">
    <source>
        <dbReference type="ARBA" id="ARBA00025053"/>
    </source>
</evidence>
<feature type="region of interest" description="Disordered" evidence="10">
    <location>
        <begin position="1"/>
        <end position="103"/>
    </location>
</feature>
<dbReference type="EMBL" id="SDIL01000136">
    <property type="protein sequence ID" value="RXK35449.1"/>
    <property type="molecule type" value="Genomic_DNA"/>
</dbReference>
<comment type="similarity">
    <text evidence="2 9">Belongs to the RRP36 family.</text>
</comment>
<keyword evidence="5" id="KW-0175">Coiled coil</keyword>
<dbReference type="InterPro" id="IPR009292">
    <property type="entry name" value="RRP36"/>
</dbReference>
<gene>
    <name evidence="11" type="ORF">M231_07304</name>
</gene>
<dbReference type="OrthoDB" id="448446at2759"/>
<dbReference type="InParanoid" id="A0A4Q1B9I5"/>
<feature type="compositionally biased region" description="Acidic residues" evidence="10">
    <location>
        <begin position="81"/>
        <end position="91"/>
    </location>
</feature>
<sequence length="387" mass="43484">MPKRQASPDDSVLETDSEIDEFTSTRQSQAGPSSSPGLAENLEERGVGLWEPDQWDEEGGNSDFSDYQNENGDDTSSYESEGNENEDDSDAESSQGVDGQLKKLQSDLTSVPFASLLKAQRALRKTNKNDTISEPDTSSSKDKKVERIKARLATLQKTKGKAALVPLEARGSESPSGSGSEDGGSNLQDRIKRGNKHAPAAMSTKRQVSRIRKVVDVAKTERRDPRFSSVSAGRVDPHLHSKSYDFLPDLLKDEMAILRTALNTAVKAERNCPWSEKTIRTAERERIERDLGQLRTKMDRTQREARERQVLAEVKREEREKREKGKGAWYLKKSEKRDLLLKSRYDALEKEGGKGRVKKVLEKKRKKVAQKEKKSRPFAPSKKPRTA</sequence>
<dbReference type="VEuPathDB" id="FungiDB:TREMEDRAFT_27647"/>
<feature type="compositionally biased region" description="Basic residues" evidence="10">
    <location>
        <begin position="355"/>
        <end position="387"/>
    </location>
</feature>
<evidence type="ECO:0000256" key="5">
    <source>
        <dbReference type="ARBA" id="ARBA00023054"/>
    </source>
</evidence>
<feature type="compositionally biased region" description="Polar residues" evidence="10">
    <location>
        <begin position="129"/>
        <end position="138"/>
    </location>
</feature>
<dbReference type="AlphaFoldDB" id="A0A4Q1B9I5"/>
<dbReference type="GO" id="GO:0005730">
    <property type="term" value="C:nucleolus"/>
    <property type="evidence" value="ECO:0007669"/>
    <property type="project" value="UniProtKB-SubCell"/>
</dbReference>
<keyword evidence="7 9" id="KW-0687">Ribonucleoprotein</keyword>
<dbReference type="STRING" id="5217.A0A4Q1B9I5"/>
<reference evidence="11 12" key="1">
    <citation type="submission" date="2016-06" db="EMBL/GenBank/DDBJ databases">
        <title>Evolution of pathogenesis and genome organization in the Tremellales.</title>
        <authorList>
            <person name="Cuomo C."/>
            <person name="Litvintseva A."/>
            <person name="Heitman J."/>
            <person name="Chen Y."/>
            <person name="Sun S."/>
            <person name="Springer D."/>
            <person name="Dromer F."/>
            <person name="Young S."/>
            <person name="Zeng Q."/>
            <person name="Chapman S."/>
            <person name="Gujja S."/>
            <person name="Saif S."/>
            <person name="Birren B."/>
        </authorList>
    </citation>
    <scope>NUCLEOTIDE SEQUENCE [LARGE SCALE GENOMIC DNA]</scope>
    <source>
        <strain evidence="11 12">ATCC 28783</strain>
    </source>
</reference>
<feature type="compositionally biased region" description="Acidic residues" evidence="10">
    <location>
        <begin position="11"/>
        <end position="21"/>
    </location>
</feature>
<evidence type="ECO:0000256" key="4">
    <source>
        <dbReference type="ARBA" id="ARBA00022552"/>
    </source>
</evidence>
<evidence type="ECO:0000256" key="3">
    <source>
        <dbReference type="ARBA" id="ARBA00022517"/>
    </source>
</evidence>
<dbReference type="PANTHER" id="PTHR21738:SF0">
    <property type="entry name" value="RIBOSOMAL RNA PROCESSING PROTEIN 36 HOMOLOG"/>
    <property type="match status" value="1"/>
</dbReference>
<evidence type="ECO:0000256" key="9">
    <source>
        <dbReference type="RuleBase" id="RU368027"/>
    </source>
</evidence>
<evidence type="ECO:0000313" key="12">
    <source>
        <dbReference type="Proteomes" id="UP000289152"/>
    </source>
</evidence>
<accession>A0A4Q1B9I5</accession>
<feature type="region of interest" description="Disordered" evidence="10">
    <location>
        <begin position="122"/>
        <end position="231"/>
    </location>
</feature>
<evidence type="ECO:0000313" key="11">
    <source>
        <dbReference type="EMBL" id="RXK35449.1"/>
    </source>
</evidence>
<keyword evidence="3 9" id="KW-0690">Ribosome biogenesis</keyword>
<dbReference type="Pfam" id="PF06102">
    <property type="entry name" value="RRP36"/>
    <property type="match status" value="1"/>
</dbReference>